<dbReference type="AlphaFoldDB" id="A0A9D4DFP5"/>
<sequence>MTHTSFYKRNHESHVCNDTLLLRCRNRLDNMERNLNCNKQQAEKNPFSTTNVTRTIQASNSTSINT</sequence>
<name>A0A9D4DFP5_DREPO</name>
<dbReference type="EMBL" id="JAIWYP010000010">
    <property type="protein sequence ID" value="KAH3748439.1"/>
    <property type="molecule type" value="Genomic_DNA"/>
</dbReference>
<evidence type="ECO:0000313" key="3">
    <source>
        <dbReference type="Proteomes" id="UP000828390"/>
    </source>
</evidence>
<feature type="region of interest" description="Disordered" evidence="1">
    <location>
        <begin position="42"/>
        <end position="66"/>
    </location>
</feature>
<reference evidence="2" key="2">
    <citation type="submission" date="2020-11" db="EMBL/GenBank/DDBJ databases">
        <authorList>
            <person name="McCartney M.A."/>
            <person name="Auch B."/>
            <person name="Kono T."/>
            <person name="Mallez S."/>
            <person name="Becker A."/>
            <person name="Gohl D.M."/>
            <person name="Silverstein K.A.T."/>
            <person name="Koren S."/>
            <person name="Bechman K.B."/>
            <person name="Herman A."/>
            <person name="Abrahante J.E."/>
            <person name="Garbe J."/>
        </authorList>
    </citation>
    <scope>NUCLEOTIDE SEQUENCE</scope>
    <source>
        <strain evidence="2">Duluth1</strain>
        <tissue evidence="2">Whole animal</tissue>
    </source>
</reference>
<dbReference type="Proteomes" id="UP000828390">
    <property type="component" value="Unassembled WGS sequence"/>
</dbReference>
<organism evidence="2 3">
    <name type="scientific">Dreissena polymorpha</name>
    <name type="common">Zebra mussel</name>
    <name type="synonym">Mytilus polymorpha</name>
    <dbReference type="NCBI Taxonomy" id="45954"/>
    <lineage>
        <taxon>Eukaryota</taxon>
        <taxon>Metazoa</taxon>
        <taxon>Spiralia</taxon>
        <taxon>Lophotrochozoa</taxon>
        <taxon>Mollusca</taxon>
        <taxon>Bivalvia</taxon>
        <taxon>Autobranchia</taxon>
        <taxon>Heteroconchia</taxon>
        <taxon>Euheterodonta</taxon>
        <taxon>Imparidentia</taxon>
        <taxon>Neoheterodontei</taxon>
        <taxon>Myida</taxon>
        <taxon>Dreissenoidea</taxon>
        <taxon>Dreissenidae</taxon>
        <taxon>Dreissena</taxon>
    </lineage>
</organism>
<comment type="caution">
    <text evidence="2">The sequence shown here is derived from an EMBL/GenBank/DDBJ whole genome shotgun (WGS) entry which is preliminary data.</text>
</comment>
<evidence type="ECO:0000256" key="1">
    <source>
        <dbReference type="SAM" id="MobiDB-lite"/>
    </source>
</evidence>
<feature type="compositionally biased region" description="Polar residues" evidence="1">
    <location>
        <begin position="46"/>
        <end position="66"/>
    </location>
</feature>
<evidence type="ECO:0000313" key="2">
    <source>
        <dbReference type="EMBL" id="KAH3748439.1"/>
    </source>
</evidence>
<accession>A0A9D4DFP5</accession>
<gene>
    <name evidence="2" type="ORF">DPMN_182884</name>
</gene>
<protein>
    <submittedName>
        <fullName evidence="2">Uncharacterized protein</fullName>
    </submittedName>
</protein>
<reference evidence="2" key="1">
    <citation type="journal article" date="2019" name="bioRxiv">
        <title>The Genome of the Zebra Mussel, Dreissena polymorpha: A Resource for Invasive Species Research.</title>
        <authorList>
            <person name="McCartney M.A."/>
            <person name="Auch B."/>
            <person name="Kono T."/>
            <person name="Mallez S."/>
            <person name="Zhang Y."/>
            <person name="Obille A."/>
            <person name="Becker A."/>
            <person name="Abrahante J.E."/>
            <person name="Garbe J."/>
            <person name="Badalamenti J.P."/>
            <person name="Herman A."/>
            <person name="Mangelson H."/>
            <person name="Liachko I."/>
            <person name="Sullivan S."/>
            <person name="Sone E.D."/>
            <person name="Koren S."/>
            <person name="Silverstein K.A.T."/>
            <person name="Beckman K.B."/>
            <person name="Gohl D.M."/>
        </authorList>
    </citation>
    <scope>NUCLEOTIDE SEQUENCE</scope>
    <source>
        <strain evidence="2">Duluth1</strain>
        <tissue evidence="2">Whole animal</tissue>
    </source>
</reference>
<keyword evidence="3" id="KW-1185">Reference proteome</keyword>
<proteinExistence type="predicted"/>